<proteinExistence type="predicted"/>
<reference evidence="1" key="1">
    <citation type="journal article" date="2021" name="Proc. Natl. Acad. Sci. U.S.A.">
        <title>A Catalog of Tens of Thousands of Viruses from Human Metagenomes Reveals Hidden Associations with Chronic Diseases.</title>
        <authorList>
            <person name="Tisza M.J."/>
            <person name="Buck C.B."/>
        </authorList>
    </citation>
    <scope>NUCLEOTIDE SEQUENCE</scope>
    <source>
        <strain evidence="1">CtOv05</strain>
    </source>
</reference>
<evidence type="ECO:0000313" key="1">
    <source>
        <dbReference type="EMBL" id="DAE01748.1"/>
    </source>
</evidence>
<accession>A0A8S5P6D8</accession>
<name>A0A8S5P6D8_9CAUD</name>
<sequence>MQKAFRGVFFVQGGGRWKSWYKPPLGQFFQ</sequence>
<protein>
    <submittedName>
        <fullName evidence="1">Uncharacterized protein</fullName>
    </submittedName>
</protein>
<organism evidence="1">
    <name type="scientific">Myoviridae sp. ctOv05</name>
    <dbReference type="NCBI Taxonomy" id="2825094"/>
    <lineage>
        <taxon>Viruses</taxon>
        <taxon>Duplodnaviria</taxon>
        <taxon>Heunggongvirae</taxon>
        <taxon>Uroviricota</taxon>
        <taxon>Caudoviricetes</taxon>
    </lineage>
</organism>
<dbReference type="EMBL" id="BK015329">
    <property type="protein sequence ID" value="DAE01748.1"/>
    <property type="molecule type" value="Genomic_DNA"/>
</dbReference>